<dbReference type="VEuPathDB" id="TrichDB:TRFO_05111"/>
<keyword evidence="2" id="KW-1185">Reference proteome</keyword>
<gene>
    <name evidence="1" type="ORF">TRFO_05111</name>
</gene>
<proteinExistence type="predicted"/>
<name>A0A1J4KEB4_9EUKA</name>
<dbReference type="Proteomes" id="UP000179807">
    <property type="component" value="Unassembled WGS sequence"/>
</dbReference>
<reference evidence="1" key="1">
    <citation type="submission" date="2016-10" db="EMBL/GenBank/DDBJ databases">
        <authorList>
            <person name="Benchimol M."/>
            <person name="Almeida L.G."/>
            <person name="Vasconcelos A.T."/>
            <person name="Perreira-Neves A."/>
            <person name="Rosa I.A."/>
            <person name="Tasca T."/>
            <person name="Bogo M.R."/>
            <person name="de Souza W."/>
        </authorList>
    </citation>
    <scope>NUCLEOTIDE SEQUENCE [LARGE SCALE GENOMIC DNA]</scope>
    <source>
        <strain evidence="1">K</strain>
    </source>
</reference>
<comment type="caution">
    <text evidence="1">The sequence shown here is derived from an EMBL/GenBank/DDBJ whole genome shotgun (WGS) entry which is preliminary data.</text>
</comment>
<dbReference type="AlphaFoldDB" id="A0A1J4KEB4"/>
<protein>
    <recommendedName>
        <fullName evidence="3">Exportin-1 C-terminal domain-containing protein</fullName>
    </recommendedName>
</protein>
<dbReference type="EMBL" id="MLAK01000682">
    <property type="protein sequence ID" value="OHT07966.1"/>
    <property type="molecule type" value="Genomic_DNA"/>
</dbReference>
<sequence>MDLDNLEGLLRQPPSNNGSSYSQIFRNDISNIEICKNILADSNCPNDLQIFLSSTILYFVRNNTDLTELETQFSLRDWCIEILLENCNNFSNNKSVIETISIIFGTLLFELWNDESLIKFNEISRFSGSQLLIICQIYLLRETISIFSINKKKMFRGFSTPIFEKNLSVAFEIAKNHISSNINQLDIVENSLRLIYQCIIYGNDEKVESLQGFRPNIHSLIEEENLEFIFNLYHQIPNERIQQQVLKILQLYLLFDNSTYSNLFNTDFEIISQFLITVLNSINPNSDSNVTNLTNFPDITQILFLYSSKVTSALIGRYNTLISSIVAIYYNTTKSLLSDVSNFREKYHIYENVFNFWSKLSFTFFNHPNSQVRIDFEKYICDITNHYLHFLLHLLSLNDVELYEIIISEISLISPFQKFFNLCPAKIFPIIFEIFKDTQNQLPLALYLKISKEIMSTDSNVSFIDSIRQAKFFVFDASKKIILQSEEFIKDGTESILLEHSILLFLKGISKYGLNGDFLKDNVYDYFFKRTIFSLRMFHNIPNLVSLAIDILGELFNVVENSKYDLNLITSLPTLLIDHFFEFEFLQNDESQKYQIPFFRTVFYITYQYQKLEIYYGYADSLFEKGETIMLTRLLIGILRSKKIHPFLDFINFLIPNKVNYFIEHSKNNEENIPILKMWQYFLNQSNISFPKYSEFGIIIFKSVSHILINSFDYFHFLDNEDITIHLLKRLIPCLSKILNNQFVMFDAFIIYEDPILINLLESVNSFLGKIPIQNIFEYPKVCIAFSHLMPALTRHFNLLPKSIISFISYFYENCFDQPQIHSKEYQTIFSDGIELFMSFINQSQRSDIIDIKNSIHHNLSIIFCRIWEIILNSNSPNYILANSLKELIVYDSNLMDIINSYLTESLSEPNLNEYNEIYIEFTKNLQSRILSSKGLEFKVFVEKIKNTSKSLSNIVSLIPA</sequence>
<dbReference type="GeneID" id="94826999"/>
<dbReference type="RefSeq" id="XP_068361102.1">
    <property type="nucleotide sequence ID" value="XM_068492295.1"/>
</dbReference>
<evidence type="ECO:0008006" key="3">
    <source>
        <dbReference type="Google" id="ProtNLM"/>
    </source>
</evidence>
<evidence type="ECO:0000313" key="1">
    <source>
        <dbReference type="EMBL" id="OHT07966.1"/>
    </source>
</evidence>
<evidence type="ECO:0000313" key="2">
    <source>
        <dbReference type="Proteomes" id="UP000179807"/>
    </source>
</evidence>
<accession>A0A1J4KEB4</accession>
<dbReference type="OrthoDB" id="244158at2759"/>
<organism evidence="1 2">
    <name type="scientific">Tritrichomonas foetus</name>
    <dbReference type="NCBI Taxonomy" id="1144522"/>
    <lineage>
        <taxon>Eukaryota</taxon>
        <taxon>Metamonada</taxon>
        <taxon>Parabasalia</taxon>
        <taxon>Tritrichomonadida</taxon>
        <taxon>Tritrichomonadidae</taxon>
        <taxon>Tritrichomonas</taxon>
    </lineage>
</organism>